<dbReference type="SMART" id="SM00220">
    <property type="entry name" value="S_TKc"/>
    <property type="match status" value="2"/>
</dbReference>
<evidence type="ECO:0000256" key="8">
    <source>
        <dbReference type="ARBA" id="ARBA00048329"/>
    </source>
</evidence>
<evidence type="ECO:0000256" key="5">
    <source>
        <dbReference type="ARBA" id="ARBA00022777"/>
    </source>
</evidence>
<evidence type="ECO:0000256" key="6">
    <source>
        <dbReference type="ARBA" id="ARBA00022840"/>
    </source>
</evidence>
<feature type="compositionally biased region" description="Basic and acidic residues" evidence="10">
    <location>
        <begin position="990"/>
        <end position="1000"/>
    </location>
</feature>
<gene>
    <name evidence="12" type="ORF">STAS_28363</name>
</gene>
<dbReference type="InterPro" id="IPR050538">
    <property type="entry name" value="MAP_kinase_kinase_kinase"/>
</dbReference>
<reference evidence="13" key="1">
    <citation type="journal article" date="2019" name="Curr. Biol.">
        <title>Genome Sequence of Striga asiatica Provides Insight into the Evolution of Plant Parasitism.</title>
        <authorList>
            <person name="Yoshida S."/>
            <person name="Kim S."/>
            <person name="Wafula E.K."/>
            <person name="Tanskanen J."/>
            <person name="Kim Y.M."/>
            <person name="Honaas L."/>
            <person name="Yang Z."/>
            <person name="Spallek T."/>
            <person name="Conn C.E."/>
            <person name="Ichihashi Y."/>
            <person name="Cheong K."/>
            <person name="Cui S."/>
            <person name="Der J.P."/>
            <person name="Gundlach H."/>
            <person name="Jiao Y."/>
            <person name="Hori C."/>
            <person name="Ishida J.K."/>
            <person name="Kasahara H."/>
            <person name="Kiba T."/>
            <person name="Kim M.S."/>
            <person name="Koo N."/>
            <person name="Laohavisit A."/>
            <person name="Lee Y.H."/>
            <person name="Lumba S."/>
            <person name="McCourt P."/>
            <person name="Mortimer J.C."/>
            <person name="Mutuku J.M."/>
            <person name="Nomura T."/>
            <person name="Sasaki-Sekimoto Y."/>
            <person name="Seto Y."/>
            <person name="Wang Y."/>
            <person name="Wakatake T."/>
            <person name="Sakakibara H."/>
            <person name="Demura T."/>
            <person name="Yamaguchi S."/>
            <person name="Yoneyama K."/>
            <person name="Manabe R.I."/>
            <person name="Nelson D.C."/>
            <person name="Schulman A.H."/>
            <person name="Timko M.P."/>
            <person name="dePamphilis C.W."/>
            <person name="Choi D."/>
            <person name="Shirasu K."/>
        </authorList>
    </citation>
    <scope>NUCLEOTIDE SEQUENCE [LARGE SCALE GENOMIC DNA]</scope>
    <source>
        <strain evidence="13">cv. UVA1</strain>
    </source>
</reference>
<evidence type="ECO:0000259" key="11">
    <source>
        <dbReference type="PROSITE" id="PS50011"/>
    </source>
</evidence>
<feature type="region of interest" description="Disordered" evidence="10">
    <location>
        <begin position="849"/>
        <end position="885"/>
    </location>
</feature>
<keyword evidence="12" id="KW-0723">Serine/threonine-protein kinase</keyword>
<dbReference type="OrthoDB" id="266718at2759"/>
<feature type="compositionally biased region" description="Polar residues" evidence="10">
    <location>
        <begin position="291"/>
        <end position="304"/>
    </location>
</feature>
<dbReference type="InterPro" id="IPR011009">
    <property type="entry name" value="Kinase-like_dom_sf"/>
</dbReference>
<accession>A0A5A7R411</accession>
<keyword evidence="13" id="KW-1185">Reference proteome</keyword>
<feature type="compositionally biased region" description="Polar residues" evidence="10">
    <location>
        <begin position="99"/>
        <end position="115"/>
    </location>
</feature>
<evidence type="ECO:0000256" key="1">
    <source>
        <dbReference type="ARBA" id="ARBA00006529"/>
    </source>
</evidence>
<protein>
    <recommendedName>
        <fullName evidence="2">mitogen-activated protein kinase kinase kinase</fullName>
        <ecNumber evidence="2">2.7.11.25</ecNumber>
    </recommendedName>
</protein>
<dbReference type="GO" id="GO:0004709">
    <property type="term" value="F:MAP kinase kinase kinase activity"/>
    <property type="evidence" value="ECO:0007669"/>
    <property type="project" value="UniProtKB-EC"/>
</dbReference>
<feature type="region of interest" description="Disordered" evidence="10">
    <location>
        <begin position="192"/>
        <end position="266"/>
    </location>
</feature>
<keyword evidence="4 9" id="KW-0547">Nucleotide-binding</keyword>
<dbReference type="GO" id="GO:0005737">
    <property type="term" value="C:cytoplasm"/>
    <property type="evidence" value="ECO:0007669"/>
    <property type="project" value="TreeGrafter"/>
</dbReference>
<feature type="binding site" evidence="9">
    <location>
        <position position="436"/>
    </location>
    <ligand>
        <name>ATP</name>
        <dbReference type="ChEBI" id="CHEBI:30616"/>
    </ligand>
</feature>
<feature type="compositionally biased region" description="Low complexity" evidence="10">
    <location>
        <begin position="373"/>
        <end position="387"/>
    </location>
</feature>
<dbReference type="PANTHER" id="PTHR48016:SF45">
    <property type="entry name" value="OS04G0559800 PROTEIN"/>
    <property type="match status" value="1"/>
</dbReference>
<comment type="catalytic activity">
    <reaction evidence="7">
        <text>L-threonyl-[protein] + ATP = O-phospho-L-threonyl-[protein] + ADP + H(+)</text>
        <dbReference type="Rhea" id="RHEA:46608"/>
        <dbReference type="Rhea" id="RHEA-COMP:11060"/>
        <dbReference type="Rhea" id="RHEA-COMP:11605"/>
        <dbReference type="ChEBI" id="CHEBI:15378"/>
        <dbReference type="ChEBI" id="CHEBI:30013"/>
        <dbReference type="ChEBI" id="CHEBI:30616"/>
        <dbReference type="ChEBI" id="CHEBI:61977"/>
        <dbReference type="ChEBI" id="CHEBI:456216"/>
        <dbReference type="EC" id="2.7.11.25"/>
    </reaction>
</comment>
<keyword evidence="6 9" id="KW-0067">ATP-binding</keyword>
<dbReference type="Pfam" id="PF00069">
    <property type="entry name" value="Pkinase"/>
    <property type="match status" value="2"/>
</dbReference>
<evidence type="ECO:0000256" key="9">
    <source>
        <dbReference type="PROSITE-ProRule" id="PRU10141"/>
    </source>
</evidence>
<dbReference type="Gene3D" id="1.10.510.10">
    <property type="entry name" value="Transferase(Phosphotransferase) domain 1"/>
    <property type="match status" value="2"/>
</dbReference>
<feature type="domain" description="Protein kinase" evidence="11">
    <location>
        <begin position="407"/>
        <end position="644"/>
    </location>
</feature>
<dbReference type="Proteomes" id="UP000325081">
    <property type="component" value="Unassembled WGS sequence"/>
</dbReference>
<comment type="similarity">
    <text evidence="1">Belongs to the protein kinase superfamily. STE Ser/Thr protein kinase family. MAP kinase kinase kinase subfamily.</text>
</comment>
<dbReference type="PROSITE" id="PS00107">
    <property type="entry name" value="PROTEIN_KINASE_ATP"/>
    <property type="match status" value="2"/>
</dbReference>
<comment type="caution">
    <text evidence="12">The sequence shown here is derived from an EMBL/GenBank/DDBJ whole genome shotgun (WGS) entry which is preliminary data.</text>
</comment>
<organism evidence="12 13">
    <name type="scientific">Striga asiatica</name>
    <name type="common">Asiatic witchweed</name>
    <name type="synonym">Buchnera asiatica</name>
    <dbReference type="NCBI Taxonomy" id="4170"/>
    <lineage>
        <taxon>Eukaryota</taxon>
        <taxon>Viridiplantae</taxon>
        <taxon>Streptophyta</taxon>
        <taxon>Embryophyta</taxon>
        <taxon>Tracheophyta</taxon>
        <taxon>Spermatophyta</taxon>
        <taxon>Magnoliopsida</taxon>
        <taxon>eudicotyledons</taxon>
        <taxon>Gunneridae</taxon>
        <taxon>Pentapetalae</taxon>
        <taxon>asterids</taxon>
        <taxon>lamiids</taxon>
        <taxon>Lamiales</taxon>
        <taxon>Orobanchaceae</taxon>
        <taxon>Buchnereae</taxon>
        <taxon>Striga</taxon>
    </lineage>
</organism>
<evidence type="ECO:0000256" key="10">
    <source>
        <dbReference type="SAM" id="MobiDB-lite"/>
    </source>
</evidence>
<keyword evidence="3" id="KW-0808">Transferase</keyword>
<dbReference type="EMBL" id="BKCP01009404">
    <property type="protein sequence ID" value="GER51021.1"/>
    <property type="molecule type" value="Genomic_DNA"/>
</dbReference>
<sequence length="1364" mass="149459">ALSFRGLWIFQSQKRTFLWVSAEQFELLLLVSHLLFSEKNMRMWWGKSSSKESKKKTTKESFINTLHKKFKSPESKSSGRSGAAVRIRSSDTVSERGSHSSSQSPTKNVARSQSLAERAQAQPLPLPGLGSANVFRTDSAKSEPPARPKQKRASKPSLFLPLPRPACIRHRLEPTDLDGDLAVASISSECSVESDDRHDSHLPSPSSNSIKDQSPFAPHVPKELPLPKRRPLSRQVANLQVPPRSVLYSAPDSSISSPSRSPIRPSNEQAANLAFPAGKLYPEHFFLGSGQCSSPGSAETSGHNSVGGDLLGQLFWQPSRGSPEYSPNPSPRMTSPGPGSRIQSGAVTPLHPRVGDDGKQKSHRLPLPPVTISNSSPFSHSNSAATSPSVPRSPGRAENLVIAGSRWKKGKLLGRGTFGHVYVGFNSETGEMCAMKEEIALLSRLKHPNIVHYYGSETVDDKLYIYLEYVSGGSIHKILQEYGKLGESAIRSYTQQILSGLAYLHAKNTVHRDIKGANILVDPNGRVKLADFGMAKHISGQSCPLSFKGSPYWMAPEVIRNSNGSSLPVDIWSLGCTVLEMATSKPPWSQYEGVAAMFKIGNSKELPTIPEHLSNEGKEFVKLCLQRNPQHRPTATQLLEHSFVKNLEKNISPSDHPPHLNNVVKSTDNGHARSLQQLDTEGLAIHSFRASKSNFHSSDIYISRNISCPVSPIGSPLLRPRSPRNLNGMMSPSPISSPRTTSGTSQGYFGNLTKQPMSPRAYNSPSYWDPDILLGRPVTGEIYDGRSGLGSDSEMSRYDNWERLVAAVLKKEQLWQLFHAQSRSPSSSSESSGFSFELASSPDDVNFSFWSPDRSASDRRGGDNGGVGTAAAAPSSTVVKDQPSVENLSPKKKLFSTAATRKRDLRIQVPKPLVQHYGAFSPKPCSPVHFSRLHPRTAGGHFESPADWPVDAQQQCYPLPLPPEPISNSSPLSHPNSATASPKGPLYSPERAESHKSPDMSWKRGKLLGVGAFGNVYLGFNSEKGKMCAMKEFYLQPDGAMPNQSVMLFRTEIALLSTLKHPNIVSYYGSEMVGGNVYVYFEYVAGGCIQKVLKEYGKLGESAIRIYTQQILLGLAYLHSKSITHGDIRGATVLIDPNGGVKLSCFGIERKIAVQSRPSLLTDSSYWMAPEVIMNPNTCNRAMDIWSLGCTIIEMATSEPPLSQYKKGGAMFKVAYHKELPSIPNHLSDEGKDFVRRCLHDISAPVSPIGSVLPHSTSPKNPNTQNFLPLKSSSPGVNSAVWYSHLNRPLLPPEAFRDSPKHMPGTNITPYWDPEILQRAKHSRENKKLGSAANEQVKEQLVMADRVLQQLFRAPMTSHHVDGV</sequence>
<feature type="non-terminal residue" evidence="12">
    <location>
        <position position="1"/>
    </location>
</feature>
<evidence type="ECO:0000313" key="13">
    <source>
        <dbReference type="Proteomes" id="UP000325081"/>
    </source>
</evidence>
<evidence type="ECO:0000256" key="4">
    <source>
        <dbReference type="ARBA" id="ARBA00022741"/>
    </source>
</evidence>
<name>A0A5A7R411_STRAF</name>
<feature type="region of interest" description="Disordered" evidence="10">
    <location>
        <begin position="65"/>
        <end position="161"/>
    </location>
</feature>
<evidence type="ECO:0000256" key="3">
    <source>
        <dbReference type="ARBA" id="ARBA00022679"/>
    </source>
</evidence>
<feature type="region of interest" description="Disordered" evidence="10">
    <location>
        <begin position="291"/>
        <end position="396"/>
    </location>
</feature>
<feature type="compositionally biased region" description="Low complexity" evidence="10">
    <location>
        <begin position="253"/>
        <end position="266"/>
    </location>
</feature>
<dbReference type="InterPro" id="IPR000719">
    <property type="entry name" value="Prot_kinase_dom"/>
</dbReference>
<evidence type="ECO:0000313" key="12">
    <source>
        <dbReference type="EMBL" id="GER51021.1"/>
    </source>
</evidence>
<evidence type="ECO:0000256" key="7">
    <source>
        <dbReference type="ARBA" id="ARBA00047559"/>
    </source>
</evidence>
<feature type="binding site" evidence="9">
    <location>
        <position position="1031"/>
    </location>
    <ligand>
        <name>ATP</name>
        <dbReference type="ChEBI" id="CHEBI:30616"/>
    </ligand>
</feature>
<dbReference type="PANTHER" id="PTHR48016">
    <property type="entry name" value="MAP KINASE KINASE KINASE SSK2-RELATED-RELATED"/>
    <property type="match status" value="1"/>
</dbReference>
<dbReference type="CDD" id="cd06632">
    <property type="entry name" value="STKc_MEKK1_plant"/>
    <property type="match status" value="1"/>
</dbReference>
<feature type="compositionally biased region" description="Polar residues" evidence="10">
    <location>
        <begin position="874"/>
        <end position="885"/>
    </location>
</feature>
<dbReference type="GO" id="GO:0005524">
    <property type="term" value="F:ATP binding"/>
    <property type="evidence" value="ECO:0007669"/>
    <property type="project" value="UniProtKB-UniRule"/>
</dbReference>
<feature type="compositionally biased region" description="Polar residues" evidence="10">
    <location>
        <begin position="203"/>
        <end position="212"/>
    </location>
</feature>
<keyword evidence="5 12" id="KW-0418">Kinase</keyword>
<dbReference type="SUPFAM" id="SSF56112">
    <property type="entry name" value="Protein kinase-like (PK-like)"/>
    <property type="match status" value="2"/>
</dbReference>
<dbReference type="PROSITE" id="PS50011">
    <property type="entry name" value="PROTEIN_KINASE_DOM"/>
    <property type="match status" value="2"/>
</dbReference>
<feature type="domain" description="Protein kinase" evidence="11">
    <location>
        <begin position="1002"/>
        <end position="1258"/>
    </location>
</feature>
<comment type="catalytic activity">
    <reaction evidence="8">
        <text>L-seryl-[protein] + ATP = O-phospho-L-seryl-[protein] + ADP + H(+)</text>
        <dbReference type="Rhea" id="RHEA:17989"/>
        <dbReference type="Rhea" id="RHEA-COMP:9863"/>
        <dbReference type="Rhea" id="RHEA-COMP:11604"/>
        <dbReference type="ChEBI" id="CHEBI:15378"/>
        <dbReference type="ChEBI" id="CHEBI:29999"/>
        <dbReference type="ChEBI" id="CHEBI:30616"/>
        <dbReference type="ChEBI" id="CHEBI:83421"/>
        <dbReference type="ChEBI" id="CHEBI:456216"/>
        <dbReference type="EC" id="2.7.11.25"/>
    </reaction>
</comment>
<proteinExistence type="inferred from homology"/>
<dbReference type="EC" id="2.7.11.25" evidence="2"/>
<evidence type="ECO:0000256" key="2">
    <source>
        <dbReference type="ARBA" id="ARBA00012406"/>
    </source>
</evidence>
<feature type="compositionally biased region" description="Polar residues" evidence="10">
    <location>
        <begin position="966"/>
        <end position="980"/>
    </location>
</feature>
<feature type="region of interest" description="Disordered" evidence="10">
    <location>
        <begin position="953"/>
        <end position="1000"/>
    </location>
</feature>
<dbReference type="InterPro" id="IPR017441">
    <property type="entry name" value="Protein_kinase_ATP_BS"/>
</dbReference>